<reference evidence="4" key="1">
    <citation type="submission" date="2022-12" db="EMBL/GenBank/DDBJ databases">
        <title>Reference genome sequencing for broad-spectrum identification of bacterial and archaeal isolates by mass spectrometry.</title>
        <authorList>
            <person name="Sekiguchi Y."/>
            <person name="Tourlousse D.M."/>
        </authorList>
    </citation>
    <scope>NUCLEOTIDE SEQUENCE</scope>
    <source>
        <strain evidence="4">LLR39Z86</strain>
    </source>
</reference>
<organism evidence="4 5">
    <name type="scientific">Glycomyces algeriensis</name>
    <dbReference type="NCBI Taxonomy" id="256037"/>
    <lineage>
        <taxon>Bacteria</taxon>
        <taxon>Bacillati</taxon>
        <taxon>Actinomycetota</taxon>
        <taxon>Actinomycetes</taxon>
        <taxon>Glycomycetales</taxon>
        <taxon>Glycomycetaceae</taxon>
        <taxon>Glycomyces</taxon>
    </lineage>
</organism>
<dbReference type="InterPro" id="IPR002347">
    <property type="entry name" value="SDR_fam"/>
</dbReference>
<comment type="similarity">
    <text evidence="1">Belongs to the short-chain dehydrogenases/reductases (SDR) family.</text>
</comment>
<sequence length="281" mass="30021">MSKPGQQQQPPGQTEEMTPKPKDSMEGYQGSGLLKDRRALITGGDSGIGRAVAIAFAKEGADVAIAYLEEHEDAERTAELVKAEDRQCVLLPGDLADRDHCTAVVDDTVKALGGLDLLVNNIATQTPVERPEDISDEQWEHTFNVNMHSFHRVTRAALPHMGEGDAIVNCASVNGLRGNKTLIDYSATKGAIIAWTYSMAQALAPRGIRVNCVAPGPVWTPLIPSTLPEDHVEGFGDQVPLGRPAEPDELAPSFVFLAANRMSSFITGEVIAALGGETMPG</sequence>
<evidence type="ECO:0000256" key="1">
    <source>
        <dbReference type="ARBA" id="ARBA00006484"/>
    </source>
</evidence>
<accession>A0A9W6LGD7</accession>
<evidence type="ECO:0000313" key="4">
    <source>
        <dbReference type="EMBL" id="GLI42508.1"/>
    </source>
</evidence>
<proteinExistence type="inferred from homology"/>
<keyword evidence="5" id="KW-1185">Reference proteome</keyword>
<gene>
    <name evidence="4" type="ORF">GALLR39Z86_23580</name>
</gene>
<dbReference type="PRINTS" id="PR00080">
    <property type="entry name" value="SDRFAMILY"/>
</dbReference>
<dbReference type="AlphaFoldDB" id="A0A9W6LGD7"/>
<dbReference type="FunFam" id="3.40.50.720:FF:000084">
    <property type="entry name" value="Short-chain dehydrogenase reductase"/>
    <property type="match status" value="1"/>
</dbReference>
<dbReference type="PANTHER" id="PTHR48107:SF16">
    <property type="entry name" value="NADPH-DEPENDENT ALDEHYDE REDUCTASE 1, CHLOROPLASTIC"/>
    <property type="match status" value="1"/>
</dbReference>
<dbReference type="RefSeq" id="WP_270114227.1">
    <property type="nucleotide sequence ID" value="NZ_BAAAOL010000006.1"/>
</dbReference>
<evidence type="ECO:0000313" key="5">
    <source>
        <dbReference type="Proteomes" id="UP001144313"/>
    </source>
</evidence>
<dbReference type="Pfam" id="PF13561">
    <property type="entry name" value="adh_short_C2"/>
    <property type="match status" value="1"/>
</dbReference>
<evidence type="ECO:0000256" key="2">
    <source>
        <dbReference type="ARBA" id="ARBA00023002"/>
    </source>
</evidence>
<feature type="compositionally biased region" description="Low complexity" evidence="3">
    <location>
        <begin position="1"/>
        <end position="13"/>
    </location>
</feature>
<comment type="caution">
    <text evidence="4">The sequence shown here is derived from an EMBL/GenBank/DDBJ whole genome shotgun (WGS) entry which is preliminary data.</text>
</comment>
<dbReference type="Gene3D" id="3.40.50.720">
    <property type="entry name" value="NAD(P)-binding Rossmann-like Domain"/>
    <property type="match status" value="1"/>
</dbReference>
<feature type="region of interest" description="Disordered" evidence="3">
    <location>
        <begin position="1"/>
        <end position="30"/>
    </location>
</feature>
<evidence type="ECO:0000256" key="3">
    <source>
        <dbReference type="SAM" id="MobiDB-lite"/>
    </source>
</evidence>
<dbReference type="InterPro" id="IPR020904">
    <property type="entry name" value="Sc_DH/Rdtase_CS"/>
</dbReference>
<keyword evidence="2" id="KW-0560">Oxidoreductase</keyword>
<protein>
    <submittedName>
        <fullName evidence="4">Oxidoreductase</fullName>
    </submittedName>
</protein>
<dbReference type="PANTHER" id="PTHR48107">
    <property type="entry name" value="NADPH-DEPENDENT ALDEHYDE REDUCTASE-LIKE PROTEIN, CHLOROPLASTIC-RELATED"/>
    <property type="match status" value="1"/>
</dbReference>
<dbReference type="PRINTS" id="PR00081">
    <property type="entry name" value="GDHRDH"/>
</dbReference>
<dbReference type="Proteomes" id="UP001144313">
    <property type="component" value="Unassembled WGS sequence"/>
</dbReference>
<dbReference type="SUPFAM" id="SSF51735">
    <property type="entry name" value="NAD(P)-binding Rossmann-fold domains"/>
    <property type="match status" value="1"/>
</dbReference>
<dbReference type="InterPro" id="IPR036291">
    <property type="entry name" value="NAD(P)-bd_dom_sf"/>
</dbReference>
<dbReference type="PROSITE" id="PS00061">
    <property type="entry name" value="ADH_SHORT"/>
    <property type="match status" value="1"/>
</dbReference>
<name>A0A9W6LGD7_9ACTN</name>
<dbReference type="GO" id="GO:0016614">
    <property type="term" value="F:oxidoreductase activity, acting on CH-OH group of donors"/>
    <property type="evidence" value="ECO:0007669"/>
    <property type="project" value="UniProtKB-ARBA"/>
</dbReference>
<dbReference type="EMBL" id="BSDT01000001">
    <property type="protein sequence ID" value="GLI42508.1"/>
    <property type="molecule type" value="Genomic_DNA"/>
</dbReference>